<dbReference type="Pfam" id="PF04307">
    <property type="entry name" value="YdjM"/>
    <property type="match status" value="1"/>
</dbReference>
<organism evidence="2 3">
    <name type="scientific">Bremerella alba</name>
    <dbReference type="NCBI Taxonomy" id="980252"/>
    <lineage>
        <taxon>Bacteria</taxon>
        <taxon>Pseudomonadati</taxon>
        <taxon>Planctomycetota</taxon>
        <taxon>Planctomycetia</taxon>
        <taxon>Pirellulales</taxon>
        <taxon>Pirellulaceae</taxon>
        <taxon>Bremerella</taxon>
    </lineage>
</organism>
<keyword evidence="3" id="KW-1185">Reference proteome</keyword>
<dbReference type="RefSeq" id="WP_207397273.1">
    <property type="nucleotide sequence ID" value="NZ_JABRWO010000008.1"/>
</dbReference>
<feature type="transmembrane region" description="Helical" evidence="1">
    <location>
        <begin position="148"/>
        <end position="167"/>
    </location>
</feature>
<dbReference type="EMBL" id="JABRWO010000008">
    <property type="protein sequence ID" value="MBA2115845.1"/>
    <property type="molecule type" value="Genomic_DNA"/>
</dbReference>
<evidence type="ECO:0008006" key="4">
    <source>
        <dbReference type="Google" id="ProtNLM"/>
    </source>
</evidence>
<keyword evidence="1" id="KW-0812">Transmembrane</keyword>
<comment type="caution">
    <text evidence="2">The sequence shown here is derived from an EMBL/GenBank/DDBJ whole genome shotgun (WGS) entry which is preliminary data.</text>
</comment>
<feature type="transmembrane region" description="Helical" evidence="1">
    <location>
        <begin position="83"/>
        <end position="105"/>
    </location>
</feature>
<proteinExistence type="predicted"/>
<keyword evidence="1" id="KW-1133">Transmembrane helix</keyword>
<protein>
    <recommendedName>
        <fullName evidence="4">Metal-dependent hydrolase</fullName>
    </recommendedName>
</protein>
<evidence type="ECO:0000313" key="2">
    <source>
        <dbReference type="EMBL" id="MBA2115845.1"/>
    </source>
</evidence>
<dbReference type="AlphaFoldDB" id="A0A7V8V6M2"/>
<evidence type="ECO:0000256" key="1">
    <source>
        <dbReference type="SAM" id="Phobius"/>
    </source>
</evidence>
<sequence length="246" mass="27061">MADFNTHISTSTAVGVGVGFAGYFLLDTPEPNRIISCMLGAGLCSLAGILPDLDSGSGRPLRETSNVLAAVVPMLMVDRWQHMGLSAEAIALAGALVYITIRFGVAEIFKRYTVHRGMWHSIPAAISCGLLAFIVVSGENLDVRIFKSAAVFIGFMVHLILDEIWSVQWQGARIRFKSSFGTAIKFWYGKSLWSNVSTYSKLIVLVVVAVGDPIMMEHYRFHPHHQETEAVPTQQIATEQPPLIQR</sequence>
<name>A0A7V8V6M2_9BACT</name>
<accession>A0A7V8V6M2</accession>
<dbReference type="Proteomes" id="UP000551616">
    <property type="component" value="Unassembled WGS sequence"/>
</dbReference>
<gene>
    <name evidence="2" type="ORF">HOV93_30310</name>
</gene>
<reference evidence="2 3" key="1">
    <citation type="submission" date="2020-05" db="EMBL/GenBank/DDBJ databases">
        <title>Bremerella alba sp. nov., a novel planctomycete isolated from the surface of the macroalga Fucus spiralis.</title>
        <authorList>
            <person name="Godinho O."/>
            <person name="Botelho R."/>
            <person name="Albuquerque L."/>
            <person name="Wiegand S."/>
            <person name="Da Costa M.S."/>
            <person name="Lobo-Da-Cunha A."/>
            <person name="Jogler C."/>
            <person name="Lage O.M."/>
        </authorList>
    </citation>
    <scope>NUCLEOTIDE SEQUENCE [LARGE SCALE GENOMIC DNA]</scope>
    <source>
        <strain evidence="2 3">FF15</strain>
    </source>
</reference>
<dbReference type="InterPro" id="IPR007404">
    <property type="entry name" value="YdjM-like"/>
</dbReference>
<feature type="transmembrane region" description="Helical" evidence="1">
    <location>
        <begin position="33"/>
        <end position="50"/>
    </location>
</feature>
<keyword evidence="1" id="KW-0472">Membrane</keyword>
<evidence type="ECO:0000313" key="3">
    <source>
        <dbReference type="Proteomes" id="UP000551616"/>
    </source>
</evidence>
<feature type="transmembrane region" description="Helical" evidence="1">
    <location>
        <begin position="117"/>
        <end position="136"/>
    </location>
</feature>
<feature type="transmembrane region" description="Helical" evidence="1">
    <location>
        <begin position="6"/>
        <end position="26"/>
    </location>
</feature>